<reference evidence="1 2" key="1">
    <citation type="journal article" date="2019" name="Sci. Rep.">
        <title>Orb-weaving spider Araneus ventricosus genome elucidates the spidroin gene catalogue.</title>
        <authorList>
            <person name="Kono N."/>
            <person name="Nakamura H."/>
            <person name="Ohtoshi R."/>
            <person name="Moran D.A.P."/>
            <person name="Shinohara A."/>
            <person name="Yoshida Y."/>
            <person name="Fujiwara M."/>
            <person name="Mori M."/>
            <person name="Tomita M."/>
            <person name="Arakawa K."/>
        </authorList>
    </citation>
    <scope>NUCLEOTIDE SEQUENCE [LARGE SCALE GENOMIC DNA]</scope>
</reference>
<accession>A0A4Y2HI03</accession>
<evidence type="ECO:0000313" key="1">
    <source>
        <dbReference type="EMBL" id="GBM64878.1"/>
    </source>
</evidence>
<keyword evidence="2" id="KW-1185">Reference proteome</keyword>
<protein>
    <submittedName>
        <fullName evidence="1">Uncharacterized protein</fullName>
    </submittedName>
</protein>
<proteinExistence type="predicted"/>
<dbReference type="EMBL" id="BGPR01181794">
    <property type="protein sequence ID" value="GBM64878.1"/>
    <property type="molecule type" value="Genomic_DNA"/>
</dbReference>
<feature type="non-terminal residue" evidence="1">
    <location>
        <position position="1"/>
    </location>
</feature>
<dbReference type="Proteomes" id="UP000499080">
    <property type="component" value="Unassembled WGS sequence"/>
</dbReference>
<sequence length="112" mass="12765">TPPHVPVPDAITAPVPAEWTWDEKDANSTRCSQVATLSSTDRARCCLTAVIRRQPVLSAWYGRWQHPHTMVTEYRLQRKFKPIGCDFDGDVVRLPRYKNPVRPVFSTTTADE</sequence>
<comment type="caution">
    <text evidence="1">The sequence shown here is derived from an EMBL/GenBank/DDBJ whole genome shotgun (WGS) entry which is preliminary data.</text>
</comment>
<name>A0A4Y2HI03_ARAVE</name>
<dbReference type="OrthoDB" id="10058982at2759"/>
<organism evidence="1 2">
    <name type="scientific">Araneus ventricosus</name>
    <name type="common">Orbweaver spider</name>
    <name type="synonym">Epeira ventricosa</name>
    <dbReference type="NCBI Taxonomy" id="182803"/>
    <lineage>
        <taxon>Eukaryota</taxon>
        <taxon>Metazoa</taxon>
        <taxon>Ecdysozoa</taxon>
        <taxon>Arthropoda</taxon>
        <taxon>Chelicerata</taxon>
        <taxon>Arachnida</taxon>
        <taxon>Araneae</taxon>
        <taxon>Araneomorphae</taxon>
        <taxon>Entelegynae</taxon>
        <taxon>Araneoidea</taxon>
        <taxon>Araneidae</taxon>
        <taxon>Araneus</taxon>
    </lineage>
</organism>
<dbReference type="AlphaFoldDB" id="A0A4Y2HI03"/>
<evidence type="ECO:0000313" key="2">
    <source>
        <dbReference type="Proteomes" id="UP000499080"/>
    </source>
</evidence>
<gene>
    <name evidence="1" type="ORF">AVEN_20442_1</name>
</gene>